<dbReference type="Pfam" id="PF04909">
    <property type="entry name" value="Amidohydro_2"/>
    <property type="match status" value="1"/>
</dbReference>
<feature type="domain" description="Amidohydrolase-related" evidence="2">
    <location>
        <begin position="4"/>
        <end position="273"/>
    </location>
</feature>
<evidence type="ECO:0000313" key="4">
    <source>
        <dbReference type="Proteomes" id="UP000649573"/>
    </source>
</evidence>
<sequence>MRRIDAHHHLWDLAARPQDWLSGPIRRSFSPADLRAVAEPAGVDATVLVQVLNDIDETAEFLAVESDLVAGVVGWVDLTAPDVAEQLDRLRSGPGGDRLVGIRHLVQSEPDPDWLMRPDVIAGLRAVRDAGLVYDVLTRPHQLPAALMAVRAVPDMVFVLDHLSKPDIAGGLVEPWATHLAALAAEPNVTAKLSGLVTEAGPEWSVDALKPYVDVALAAFGPDRLMVGSDWPVCLLAASYSEVFDAASALCSGLSAAERSELFGGTAARVYGLGTR</sequence>
<name>A0ABQ2UW32_9PSEU</name>
<dbReference type="PANTHER" id="PTHR43569:SF2">
    <property type="entry name" value="AMIDOHYDROLASE-RELATED DOMAIN-CONTAINING PROTEIN"/>
    <property type="match status" value="1"/>
</dbReference>
<reference evidence="4" key="1">
    <citation type="journal article" date="2019" name="Int. J. Syst. Evol. Microbiol.">
        <title>The Global Catalogue of Microorganisms (GCM) 10K type strain sequencing project: providing services to taxonomists for standard genome sequencing and annotation.</title>
        <authorList>
            <consortium name="The Broad Institute Genomics Platform"/>
            <consortium name="The Broad Institute Genome Sequencing Center for Infectious Disease"/>
            <person name="Wu L."/>
            <person name="Ma J."/>
        </authorList>
    </citation>
    <scope>NUCLEOTIDE SEQUENCE [LARGE SCALE GENOMIC DNA]</scope>
    <source>
        <strain evidence="4">JCM 3296</strain>
    </source>
</reference>
<proteinExistence type="inferred from homology"/>
<keyword evidence="4" id="KW-1185">Reference proteome</keyword>
<dbReference type="Gene3D" id="3.20.20.140">
    <property type="entry name" value="Metal-dependent hydrolases"/>
    <property type="match status" value="1"/>
</dbReference>
<dbReference type="InterPro" id="IPR006680">
    <property type="entry name" value="Amidohydro-rel"/>
</dbReference>
<comment type="caution">
    <text evidence="3">The sequence shown here is derived from an EMBL/GenBank/DDBJ whole genome shotgun (WGS) entry which is preliminary data.</text>
</comment>
<evidence type="ECO:0000259" key="2">
    <source>
        <dbReference type="Pfam" id="PF04909"/>
    </source>
</evidence>
<dbReference type="SUPFAM" id="SSF51556">
    <property type="entry name" value="Metallo-dependent hydrolases"/>
    <property type="match status" value="1"/>
</dbReference>
<dbReference type="RefSeq" id="WP_189256485.1">
    <property type="nucleotide sequence ID" value="NZ_BMRE01000026.1"/>
</dbReference>
<accession>A0ABQ2UW32</accession>
<gene>
    <name evidence="3" type="ORF">GCM10010178_53630</name>
</gene>
<protein>
    <submittedName>
        <fullName evidence="3">Amidohydrolase</fullName>
    </submittedName>
</protein>
<dbReference type="InterPro" id="IPR032466">
    <property type="entry name" value="Metal_Hydrolase"/>
</dbReference>
<dbReference type="Proteomes" id="UP000649573">
    <property type="component" value="Unassembled WGS sequence"/>
</dbReference>
<evidence type="ECO:0000313" key="3">
    <source>
        <dbReference type="EMBL" id="GGU54426.1"/>
    </source>
</evidence>
<dbReference type="PANTHER" id="PTHR43569">
    <property type="entry name" value="AMIDOHYDROLASE"/>
    <property type="match status" value="1"/>
</dbReference>
<comment type="similarity">
    <text evidence="1">Belongs to the metallo-dependent hydrolases superfamily.</text>
</comment>
<dbReference type="EMBL" id="BMRE01000026">
    <property type="protein sequence ID" value="GGU54426.1"/>
    <property type="molecule type" value="Genomic_DNA"/>
</dbReference>
<evidence type="ECO:0000256" key="1">
    <source>
        <dbReference type="ARBA" id="ARBA00038310"/>
    </source>
</evidence>
<organism evidence="3 4">
    <name type="scientific">Lentzea flava</name>
    <dbReference type="NCBI Taxonomy" id="103732"/>
    <lineage>
        <taxon>Bacteria</taxon>
        <taxon>Bacillati</taxon>
        <taxon>Actinomycetota</taxon>
        <taxon>Actinomycetes</taxon>
        <taxon>Pseudonocardiales</taxon>
        <taxon>Pseudonocardiaceae</taxon>
        <taxon>Lentzea</taxon>
    </lineage>
</organism>
<dbReference type="InterPro" id="IPR052350">
    <property type="entry name" value="Metallo-dep_Lactonases"/>
</dbReference>